<dbReference type="EMBL" id="DF970144">
    <property type="protein sequence ID" value="GAP65029.1"/>
    <property type="molecule type" value="Genomic_DNA"/>
</dbReference>
<name>A0A0K8QJL9_9GAMM</name>
<feature type="transmembrane region" description="Helical" evidence="1">
    <location>
        <begin position="273"/>
        <end position="295"/>
    </location>
</feature>
<dbReference type="PANTHER" id="PTHR48090:SF7">
    <property type="entry name" value="RFBJ PROTEIN"/>
    <property type="match status" value="1"/>
</dbReference>
<dbReference type="InterPro" id="IPR001173">
    <property type="entry name" value="Glyco_trans_2-like"/>
</dbReference>
<dbReference type="Pfam" id="PF00535">
    <property type="entry name" value="Glycos_transf_2"/>
    <property type="match status" value="1"/>
</dbReference>
<dbReference type="AlphaFoldDB" id="A0A0K8QJL9"/>
<dbReference type="STRING" id="1475481.GCA_000953855_00319"/>
<gene>
    <name evidence="3" type="ORF">MBSD_n0317</name>
</gene>
<accession>A0A0K8QJL9</accession>
<dbReference type="OrthoDB" id="9811884at2"/>
<dbReference type="CDD" id="cd04179">
    <property type="entry name" value="DPM_DPG-synthase_like"/>
    <property type="match status" value="1"/>
</dbReference>
<sequence length="299" mass="32793">MAAASRYHAEVARGIETLLSIVLPSKNEAPALAGLLPRLREAQPDAEIIVVDDGSTDETPALCAQHGVHCLSSPYSMGNGAAIKRGARAAKGDVLVFMDADGQHDPADIARLLARLDDGYDMVVGARDWDGQAGVGRGLANTLYNWLASRMTGARVADLTSGFRAVRADKFREFLHLLPNGFSYPTTITMAFFRSAYAVAYEPIRVVQRIGRSHIRPLRDGVRFLLIIFKIATLYSPLKLFVPASAVFFLTGLGYYIYTYTTQHRLTNMTAMLWSASVIVFLIGLVSEQITALTYKHHD</sequence>
<reference evidence="3" key="1">
    <citation type="submission" date="2015-08" db="EMBL/GenBank/DDBJ databases">
        <title>Complete DNA Sequence of Pseudomonas syringae pv. actinidiae, the Causal Agent of Kiwifruit Canker Disease.</title>
        <authorList>
            <person name="Rikkerink E.H.A."/>
            <person name="Fineran P.C."/>
        </authorList>
    </citation>
    <scope>NUCLEOTIDE SEQUENCE</scope>
    <source>
        <strain evidence="3">SkMP5</strain>
    </source>
</reference>
<dbReference type="SUPFAM" id="SSF53448">
    <property type="entry name" value="Nucleotide-diphospho-sugar transferases"/>
    <property type="match status" value="1"/>
</dbReference>
<dbReference type="Proteomes" id="UP000253740">
    <property type="component" value="Unassembled WGS sequence"/>
</dbReference>
<organism evidence="3">
    <name type="scientific">Mizugakiibacter sediminis</name>
    <dbReference type="NCBI Taxonomy" id="1475481"/>
    <lineage>
        <taxon>Bacteria</taxon>
        <taxon>Pseudomonadati</taxon>
        <taxon>Pseudomonadota</taxon>
        <taxon>Gammaproteobacteria</taxon>
        <taxon>Lysobacterales</taxon>
        <taxon>Rhodanobacteraceae</taxon>
        <taxon>Mizugakiibacter</taxon>
    </lineage>
</organism>
<protein>
    <submittedName>
        <fullName evidence="3">Glycosyl transferase</fullName>
    </submittedName>
</protein>
<evidence type="ECO:0000256" key="1">
    <source>
        <dbReference type="SAM" id="Phobius"/>
    </source>
</evidence>
<evidence type="ECO:0000313" key="4">
    <source>
        <dbReference type="Proteomes" id="UP000253740"/>
    </source>
</evidence>
<proteinExistence type="predicted"/>
<keyword evidence="4" id="KW-1185">Reference proteome</keyword>
<dbReference type="Gene3D" id="3.90.550.10">
    <property type="entry name" value="Spore Coat Polysaccharide Biosynthesis Protein SpsA, Chain A"/>
    <property type="match status" value="1"/>
</dbReference>
<feature type="domain" description="Glycosyltransferase 2-like" evidence="2">
    <location>
        <begin position="20"/>
        <end position="173"/>
    </location>
</feature>
<dbReference type="InterPro" id="IPR050256">
    <property type="entry name" value="Glycosyltransferase_2"/>
</dbReference>
<keyword evidence="1" id="KW-0472">Membrane</keyword>
<evidence type="ECO:0000313" key="3">
    <source>
        <dbReference type="EMBL" id="GAP65029.1"/>
    </source>
</evidence>
<keyword evidence="1" id="KW-0812">Transmembrane</keyword>
<feature type="transmembrane region" description="Helical" evidence="1">
    <location>
        <begin position="244"/>
        <end position="261"/>
    </location>
</feature>
<evidence type="ECO:0000259" key="2">
    <source>
        <dbReference type="Pfam" id="PF00535"/>
    </source>
</evidence>
<keyword evidence="3" id="KW-0808">Transferase</keyword>
<keyword evidence="1" id="KW-1133">Transmembrane helix</keyword>
<dbReference type="PANTHER" id="PTHR48090">
    <property type="entry name" value="UNDECAPRENYL-PHOSPHATE 4-DEOXY-4-FORMAMIDO-L-ARABINOSE TRANSFERASE-RELATED"/>
    <property type="match status" value="1"/>
</dbReference>
<dbReference type="GO" id="GO:0016740">
    <property type="term" value="F:transferase activity"/>
    <property type="evidence" value="ECO:0007669"/>
    <property type="project" value="UniProtKB-KW"/>
</dbReference>
<dbReference type="InterPro" id="IPR029044">
    <property type="entry name" value="Nucleotide-diphossugar_trans"/>
</dbReference>